<reference evidence="1" key="1">
    <citation type="journal article" date="2023" name="G3 (Bethesda)">
        <title>A reference genome for the long-term kleptoplast-retaining sea slug Elysia crispata morphotype clarki.</title>
        <authorList>
            <person name="Eastman K.E."/>
            <person name="Pendleton A.L."/>
            <person name="Shaikh M.A."/>
            <person name="Suttiyut T."/>
            <person name="Ogas R."/>
            <person name="Tomko P."/>
            <person name="Gavelis G."/>
            <person name="Widhalm J.R."/>
            <person name="Wisecaver J.H."/>
        </authorList>
    </citation>
    <scope>NUCLEOTIDE SEQUENCE</scope>
    <source>
        <strain evidence="1">ECLA1</strain>
    </source>
</reference>
<protein>
    <submittedName>
        <fullName evidence="1">Uncharacterized protein</fullName>
    </submittedName>
</protein>
<dbReference type="AlphaFoldDB" id="A0AAE0ZSZ4"/>
<evidence type="ECO:0000313" key="1">
    <source>
        <dbReference type="EMBL" id="KAK3774401.1"/>
    </source>
</evidence>
<proteinExistence type="predicted"/>
<accession>A0AAE0ZSZ4</accession>
<evidence type="ECO:0000313" key="2">
    <source>
        <dbReference type="Proteomes" id="UP001283361"/>
    </source>
</evidence>
<name>A0AAE0ZSZ4_9GAST</name>
<dbReference type="Proteomes" id="UP001283361">
    <property type="component" value="Unassembled WGS sequence"/>
</dbReference>
<comment type="caution">
    <text evidence="1">The sequence shown here is derived from an EMBL/GenBank/DDBJ whole genome shotgun (WGS) entry which is preliminary data.</text>
</comment>
<organism evidence="1 2">
    <name type="scientific">Elysia crispata</name>
    <name type="common">lettuce slug</name>
    <dbReference type="NCBI Taxonomy" id="231223"/>
    <lineage>
        <taxon>Eukaryota</taxon>
        <taxon>Metazoa</taxon>
        <taxon>Spiralia</taxon>
        <taxon>Lophotrochozoa</taxon>
        <taxon>Mollusca</taxon>
        <taxon>Gastropoda</taxon>
        <taxon>Heterobranchia</taxon>
        <taxon>Euthyneura</taxon>
        <taxon>Panpulmonata</taxon>
        <taxon>Sacoglossa</taxon>
        <taxon>Placobranchoidea</taxon>
        <taxon>Plakobranchidae</taxon>
        <taxon>Elysia</taxon>
    </lineage>
</organism>
<keyword evidence="2" id="KW-1185">Reference proteome</keyword>
<dbReference type="EMBL" id="JAWDGP010003419">
    <property type="protein sequence ID" value="KAK3774401.1"/>
    <property type="molecule type" value="Genomic_DNA"/>
</dbReference>
<sequence>MTVFLRSQSPCRQNDSLPPIPISLPTESPFYLPNLPADRMTVFLRSQSPCRQNDSLPPIPISLPTE</sequence>
<gene>
    <name evidence="1" type="ORF">RRG08_012796</name>
</gene>